<dbReference type="SUPFAM" id="SSF75217">
    <property type="entry name" value="alpha/beta knot"/>
    <property type="match status" value="1"/>
</dbReference>
<dbReference type="EC" id="2.1.1.228" evidence="5 15"/>
<dbReference type="InterPro" id="IPR016009">
    <property type="entry name" value="tRNA_MeTrfase_TRMD/TRM10"/>
</dbReference>
<dbReference type="InterPro" id="IPR019230">
    <property type="entry name" value="RNA_MeTrfase_C_dom"/>
</dbReference>
<keyword evidence="9 15" id="KW-0808">Transferase</keyword>
<organism evidence="19 20">
    <name type="scientific">Pseudodesulfovibrio hydrargyri</name>
    <dbReference type="NCBI Taxonomy" id="2125990"/>
    <lineage>
        <taxon>Bacteria</taxon>
        <taxon>Pseudomonadati</taxon>
        <taxon>Thermodesulfobacteriota</taxon>
        <taxon>Desulfovibrionia</taxon>
        <taxon>Desulfovibrionales</taxon>
        <taxon>Desulfovibrionaceae</taxon>
    </lineage>
</organism>
<dbReference type="GO" id="GO:0052906">
    <property type="term" value="F:tRNA (guanine(37)-N1)-methyltransferase activity"/>
    <property type="evidence" value="ECO:0007669"/>
    <property type="project" value="UniProtKB-UniRule"/>
</dbReference>
<keyword evidence="10 15" id="KW-0949">S-adenosyl-L-methionine</keyword>
<reference evidence="19 20" key="1">
    <citation type="submission" date="2015-09" db="EMBL/GenBank/DDBJ databases">
        <title>Genome of Desulfovibrio dechloracetivorans BerOc1, a mercury methylating strain isolated from highly hydrocarbons and metals contaminated coastal sediments.</title>
        <authorList>
            <person name="Goni Urriza M."/>
            <person name="Gassie C."/>
            <person name="Bouchez O."/>
            <person name="Klopp C."/>
            <person name="Ranchou-Peyruse A."/>
            <person name="Remy G."/>
        </authorList>
    </citation>
    <scope>NUCLEOTIDE SEQUENCE [LARGE SCALE GENOMIC DNA]</scope>
    <source>
        <strain evidence="19 20">BerOc1</strain>
    </source>
</reference>
<dbReference type="CDD" id="cd18085">
    <property type="entry name" value="TM1570-like"/>
    <property type="match status" value="1"/>
</dbReference>
<evidence type="ECO:0000256" key="16">
    <source>
        <dbReference type="RuleBase" id="RU003464"/>
    </source>
</evidence>
<evidence type="ECO:0000256" key="1">
    <source>
        <dbReference type="ARBA" id="ARBA00002634"/>
    </source>
</evidence>
<feature type="domain" description="tRNA (guanine-N(1)-)-methyltransferase C-terminal" evidence="18">
    <location>
        <begin position="244"/>
        <end position="427"/>
    </location>
</feature>
<dbReference type="CDD" id="cd18080">
    <property type="entry name" value="TrmD-like"/>
    <property type="match status" value="1"/>
</dbReference>
<evidence type="ECO:0000313" key="19">
    <source>
        <dbReference type="EMBL" id="OIQ49458.1"/>
    </source>
</evidence>
<dbReference type="AlphaFoldDB" id="A0A1J5MTY0"/>
<comment type="function">
    <text evidence="1 15 16">Specifically methylates guanosine-37 in various tRNAs.</text>
</comment>
<dbReference type="FunFam" id="1.10.1270.20:FF:000001">
    <property type="entry name" value="tRNA (guanine-N(1)-)-methyltransferase"/>
    <property type="match status" value="1"/>
</dbReference>
<dbReference type="InterPro" id="IPR029028">
    <property type="entry name" value="Alpha/beta_knot_MTases"/>
</dbReference>
<evidence type="ECO:0000256" key="10">
    <source>
        <dbReference type="ARBA" id="ARBA00022691"/>
    </source>
</evidence>
<dbReference type="Pfam" id="PF01746">
    <property type="entry name" value="tRNA_m1G_MT"/>
    <property type="match status" value="1"/>
</dbReference>
<dbReference type="PANTHER" id="PTHR46417">
    <property type="entry name" value="TRNA (GUANINE-N(1)-)-METHYLTRANSFERASE"/>
    <property type="match status" value="1"/>
</dbReference>
<evidence type="ECO:0000259" key="17">
    <source>
        <dbReference type="Pfam" id="PF01746"/>
    </source>
</evidence>
<dbReference type="InterPro" id="IPR023148">
    <property type="entry name" value="tRNA_m1G_MeTrfase_C_sf"/>
</dbReference>
<comment type="similarity">
    <text evidence="3 15 16">Belongs to the RNA methyltransferase TrmD family.</text>
</comment>
<dbReference type="GO" id="GO:0002939">
    <property type="term" value="P:tRNA N1-guanine methylation"/>
    <property type="evidence" value="ECO:0007669"/>
    <property type="project" value="TreeGrafter"/>
</dbReference>
<dbReference type="Gene3D" id="3.40.1280.10">
    <property type="match status" value="2"/>
</dbReference>
<comment type="subunit">
    <text evidence="4 15 16">Homodimer.</text>
</comment>
<evidence type="ECO:0000256" key="14">
    <source>
        <dbReference type="ARBA" id="ARBA00047783"/>
    </source>
</evidence>
<evidence type="ECO:0000256" key="12">
    <source>
        <dbReference type="ARBA" id="ARBA00029736"/>
    </source>
</evidence>
<feature type="binding site" evidence="15">
    <location>
        <begin position="129"/>
        <end position="134"/>
    </location>
    <ligand>
        <name>S-adenosyl-L-methionine</name>
        <dbReference type="ChEBI" id="CHEBI:59789"/>
    </ligand>
</feature>
<dbReference type="GO" id="GO:0005829">
    <property type="term" value="C:cytosol"/>
    <property type="evidence" value="ECO:0007669"/>
    <property type="project" value="TreeGrafter"/>
</dbReference>
<evidence type="ECO:0000313" key="20">
    <source>
        <dbReference type="Proteomes" id="UP000181901"/>
    </source>
</evidence>
<dbReference type="HAMAP" id="MF_00605">
    <property type="entry name" value="TrmD"/>
    <property type="match status" value="1"/>
</dbReference>
<feature type="binding site" evidence="15">
    <location>
        <position position="109"/>
    </location>
    <ligand>
        <name>S-adenosyl-L-methionine</name>
        <dbReference type="ChEBI" id="CHEBI:59789"/>
    </ligand>
</feature>
<keyword evidence="8 15" id="KW-0489">Methyltransferase</keyword>
<comment type="catalytic activity">
    <reaction evidence="14 15 16">
        <text>guanosine(37) in tRNA + S-adenosyl-L-methionine = N(1)-methylguanosine(37) in tRNA + S-adenosyl-L-homocysteine + H(+)</text>
        <dbReference type="Rhea" id="RHEA:36899"/>
        <dbReference type="Rhea" id="RHEA-COMP:10145"/>
        <dbReference type="Rhea" id="RHEA-COMP:10147"/>
        <dbReference type="ChEBI" id="CHEBI:15378"/>
        <dbReference type="ChEBI" id="CHEBI:57856"/>
        <dbReference type="ChEBI" id="CHEBI:59789"/>
        <dbReference type="ChEBI" id="CHEBI:73542"/>
        <dbReference type="ChEBI" id="CHEBI:74269"/>
        <dbReference type="EC" id="2.1.1.228"/>
    </reaction>
</comment>
<dbReference type="Pfam" id="PF09936">
    <property type="entry name" value="Methyltrn_RNA_4"/>
    <property type="match status" value="1"/>
</dbReference>
<dbReference type="InterPro" id="IPR002649">
    <property type="entry name" value="tRNA_m1G_MeTrfase_TrmD"/>
</dbReference>
<evidence type="ECO:0000256" key="6">
    <source>
        <dbReference type="ARBA" id="ARBA00014679"/>
    </source>
</evidence>
<name>A0A1J5MTY0_9BACT</name>
<evidence type="ECO:0000259" key="18">
    <source>
        <dbReference type="Pfam" id="PF09936"/>
    </source>
</evidence>
<keyword evidence="11 15" id="KW-0819">tRNA processing</keyword>
<comment type="subcellular location">
    <subcellularLocation>
        <location evidence="2 15 16">Cytoplasm</location>
    </subcellularLocation>
</comment>
<dbReference type="OrthoDB" id="9807416at2"/>
<gene>
    <name evidence="15 19" type="primary">trmD</name>
    <name evidence="19" type="ORF">BerOc1_01383</name>
</gene>
<comment type="caution">
    <text evidence="19">The sequence shown here is derived from an EMBL/GenBank/DDBJ whole genome shotgun (WGS) entry which is preliminary data.</text>
</comment>
<protein>
    <recommendedName>
        <fullName evidence="6 15">tRNA (guanine-N(1)-)-methyltransferase</fullName>
        <ecNumber evidence="5 15">2.1.1.228</ecNumber>
    </recommendedName>
    <alternativeName>
        <fullName evidence="12 15">M1G-methyltransferase</fullName>
    </alternativeName>
    <alternativeName>
        <fullName evidence="13 15">tRNA [GM37] methyltransferase</fullName>
    </alternativeName>
</protein>
<dbReference type="NCBIfam" id="NF000648">
    <property type="entry name" value="PRK00026.1"/>
    <property type="match status" value="1"/>
</dbReference>
<evidence type="ECO:0000256" key="3">
    <source>
        <dbReference type="ARBA" id="ARBA00007630"/>
    </source>
</evidence>
<dbReference type="NCBIfam" id="TIGR00088">
    <property type="entry name" value="trmD"/>
    <property type="match status" value="1"/>
</dbReference>
<dbReference type="EMBL" id="LKAQ01000004">
    <property type="protein sequence ID" value="OIQ49458.1"/>
    <property type="molecule type" value="Genomic_DNA"/>
</dbReference>
<evidence type="ECO:0000256" key="2">
    <source>
        <dbReference type="ARBA" id="ARBA00004496"/>
    </source>
</evidence>
<evidence type="ECO:0000256" key="5">
    <source>
        <dbReference type="ARBA" id="ARBA00012807"/>
    </source>
</evidence>
<accession>A0A1J5MTY0</accession>
<keyword evidence="20" id="KW-1185">Reference proteome</keyword>
<keyword evidence="7 15" id="KW-0963">Cytoplasm</keyword>
<evidence type="ECO:0000256" key="15">
    <source>
        <dbReference type="HAMAP-Rule" id="MF_00605"/>
    </source>
</evidence>
<feature type="domain" description="tRNA methyltransferase TRMD/TRM10-type" evidence="17">
    <location>
        <begin position="1"/>
        <end position="220"/>
    </location>
</feature>
<dbReference type="Proteomes" id="UP000181901">
    <property type="component" value="Unassembled WGS sequence"/>
</dbReference>
<evidence type="ECO:0000256" key="7">
    <source>
        <dbReference type="ARBA" id="ARBA00022490"/>
    </source>
</evidence>
<evidence type="ECO:0000256" key="11">
    <source>
        <dbReference type="ARBA" id="ARBA00022694"/>
    </source>
</evidence>
<evidence type="ECO:0000256" key="13">
    <source>
        <dbReference type="ARBA" id="ARBA00033392"/>
    </source>
</evidence>
<evidence type="ECO:0000256" key="9">
    <source>
        <dbReference type="ARBA" id="ARBA00022679"/>
    </source>
</evidence>
<sequence length="431" mass="47390">MNFHLVSIFPHFFESPLDSGLMSKAVETGLVGLDYVDVRQFAGGVHKSVDDRPFGGGPGMLLKLDPMIKALDSIGSKGRILMLSPRGKPLNQALSRELSLEEDVTLICGRYEGIDERLLDLYPIELVSVGDFVLNGGEAAAVCLVESVARLLPGFMGHEDSGDEESFTAGLLEYPHYTRPEDFDGLTVPEVLRSGDHGKIEAWRREQSLTATLRDRPDVLPTASLTVEDIDFLRTLSRTRLGRNLYIALCHYPVVNKFGEKVAVSVTNLDLHDMARVARSYGLGGFYATTPIEDQKALAEKLLGHWREGAGAQANPDRAEAFSKVKVFDDIESAVLDIEAQTGQCPRLAATSARLDRRKQAQPALTFGEVRSWLVNSPVLLIFGTGHGLAEEVLSKTDGIVRPLRYLDDYNHLSVRSAVAIIVDRLIADEY</sequence>
<dbReference type="InterPro" id="IPR029026">
    <property type="entry name" value="tRNA_m1G_MTases_N"/>
</dbReference>
<evidence type="ECO:0000256" key="8">
    <source>
        <dbReference type="ARBA" id="ARBA00022603"/>
    </source>
</evidence>
<dbReference type="RefSeq" id="WP_071544971.1">
    <property type="nucleotide sequence ID" value="NZ_LKAQ01000004.1"/>
</dbReference>
<dbReference type="PANTHER" id="PTHR46417:SF1">
    <property type="entry name" value="TRNA (GUANINE-N(1)-)-METHYLTRANSFERASE"/>
    <property type="match status" value="1"/>
</dbReference>
<evidence type="ECO:0000256" key="4">
    <source>
        <dbReference type="ARBA" id="ARBA00011738"/>
    </source>
</evidence>
<dbReference type="Gene3D" id="1.10.1270.20">
    <property type="entry name" value="tRNA(m1g37)methyltransferase, domain 2"/>
    <property type="match status" value="1"/>
</dbReference>
<proteinExistence type="inferred from homology"/>